<evidence type="ECO:0000313" key="1">
    <source>
        <dbReference type="EMBL" id="TWV96216.1"/>
    </source>
</evidence>
<sequence>MNGESLNILQERIAKLKADFPEIFTEGKIDIEKFKATFSTDINTNNERYVMNWAGKVMLLKYCRSLLLPHLNRNPKNQ</sequence>
<organism evidence="1 2">
    <name type="scientific">Chitinophaga pinensis</name>
    <dbReference type="NCBI Taxonomy" id="79329"/>
    <lineage>
        <taxon>Bacteria</taxon>
        <taxon>Pseudomonadati</taxon>
        <taxon>Bacteroidota</taxon>
        <taxon>Chitinophagia</taxon>
        <taxon>Chitinophagales</taxon>
        <taxon>Chitinophagaceae</taxon>
        <taxon>Chitinophaga</taxon>
    </lineage>
</organism>
<reference evidence="1 2" key="1">
    <citation type="submission" date="2019-08" db="EMBL/GenBank/DDBJ databases">
        <title>Whole genome sequencing of chitin degrading bacteria Chitinophaga pinensis YS16.</title>
        <authorList>
            <person name="Singh R.P."/>
            <person name="Manchanda G."/>
            <person name="Maurya I.K."/>
            <person name="Joshi N.K."/>
            <person name="Srivastava A.K."/>
        </authorList>
    </citation>
    <scope>NUCLEOTIDE SEQUENCE [LARGE SCALE GENOMIC DNA]</scope>
    <source>
        <strain evidence="1 2">YS-16</strain>
    </source>
</reference>
<evidence type="ECO:0000313" key="2">
    <source>
        <dbReference type="Proteomes" id="UP000318815"/>
    </source>
</evidence>
<dbReference type="OrthoDB" id="9800801at2"/>
<evidence type="ECO:0008006" key="3">
    <source>
        <dbReference type="Google" id="ProtNLM"/>
    </source>
</evidence>
<gene>
    <name evidence="1" type="ORF">FEF09_23845</name>
</gene>
<name>A0A5C6LNY6_9BACT</name>
<dbReference type="RefSeq" id="WP_146307423.1">
    <property type="nucleotide sequence ID" value="NZ_VOHS01000036.1"/>
</dbReference>
<proteinExistence type="predicted"/>
<dbReference type="EMBL" id="VOHS01000036">
    <property type="protein sequence ID" value="TWV96216.1"/>
    <property type="molecule type" value="Genomic_DNA"/>
</dbReference>
<dbReference type="Proteomes" id="UP000318815">
    <property type="component" value="Unassembled WGS sequence"/>
</dbReference>
<comment type="caution">
    <text evidence="1">The sequence shown here is derived from an EMBL/GenBank/DDBJ whole genome shotgun (WGS) entry which is preliminary data.</text>
</comment>
<accession>A0A5C6LNY6</accession>
<dbReference type="AlphaFoldDB" id="A0A5C6LNY6"/>
<keyword evidence="2" id="KW-1185">Reference proteome</keyword>
<protein>
    <recommendedName>
        <fullName evidence="3">Site-specific DNA-methyltransferase</fullName>
    </recommendedName>
</protein>